<proteinExistence type="predicted"/>
<gene>
    <name evidence="1" type="ORF">BDY19DRAFT_983202</name>
</gene>
<comment type="caution">
    <text evidence="1">The sequence shown here is derived from an EMBL/GenBank/DDBJ whole genome shotgun (WGS) entry which is preliminary data.</text>
</comment>
<organism evidence="1 2">
    <name type="scientific">Irpex rosettiformis</name>
    <dbReference type="NCBI Taxonomy" id="378272"/>
    <lineage>
        <taxon>Eukaryota</taxon>
        <taxon>Fungi</taxon>
        <taxon>Dikarya</taxon>
        <taxon>Basidiomycota</taxon>
        <taxon>Agaricomycotina</taxon>
        <taxon>Agaricomycetes</taxon>
        <taxon>Polyporales</taxon>
        <taxon>Irpicaceae</taxon>
        <taxon>Irpex</taxon>
    </lineage>
</organism>
<protein>
    <submittedName>
        <fullName evidence="1">Uncharacterized protein</fullName>
    </submittedName>
</protein>
<name>A0ACB8UDX4_9APHY</name>
<keyword evidence="2" id="KW-1185">Reference proteome</keyword>
<reference evidence="1" key="1">
    <citation type="journal article" date="2021" name="Environ. Microbiol.">
        <title>Gene family expansions and transcriptome signatures uncover fungal adaptations to wood decay.</title>
        <authorList>
            <person name="Hage H."/>
            <person name="Miyauchi S."/>
            <person name="Viragh M."/>
            <person name="Drula E."/>
            <person name="Min B."/>
            <person name="Chaduli D."/>
            <person name="Navarro D."/>
            <person name="Favel A."/>
            <person name="Norest M."/>
            <person name="Lesage-Meessen L."/>
            <person name="Balint B."/>
            <person name="Merenyi Z."/>
            <person name="de Eugenio L."/>
            <person name="Morin E."/>
            <person name="Martinez A.T."/>
            <person name="Baldrian P."/>
            <person name="Stursova M."/>
            <person name="Martinez M.J."/>
            <person name="Novotny C."/>
            <person name="Magnuson J.K."/>
            <person name="Spatafora J.W."/>
            <person name="Maurice S."/>
            <person name="Pangilinan J."/>
            <person name="Andreopoulos W."/>
            <person name="LaButti K."/>
            <person name="Hundley H."/>
            <person name="Na H."/>
            <person name="Kuo A."/>
            <person name="Barry K."/>
            <person name="Lipzen A."/>
            <person name="Henrissat B."/>
            <person name="Riley R."/>
            <person name="Ahrendt S."/>
            <person name="Nagy L.G."/>
            <person name="Grigoriev I.V."/>
            <person name="Martin F."/>
            <person name="Rosso M.N."/>
        </authorList>
    </citation>
    <scope>NUCLEOTIDE SEQUENCE</scope>
    <source>
        <strain evidence="1">CBS 384.51</strain>
    </source>
</reference>
<evidence type="ECO:0000313" key="2">
    <source>
        <dbReference type="Proteomes" id="UP001055072"/>
    </source>
</evidence>
<accession>A0ACB8UDX4</accession>
<dbReference type="Proteomes" id="UP001055072">
    <property type="component" value="Unassembled WGS sequence"/>
</dbReference>
<evidence type="ECO:0000313" key="1">
    <source>
        <dbReference type="EMBL" id="KAI0092538.1"/>
    </source>
</evidence>
<dbReference type="EMBL" id="MU274903">
    <property type="protein sequence ID" value="KAI0092538.1"/>
    <property type="molecule type" value="Genomic_DNA"/>
</dbReference>
<sequence length="749" mass="82704">MLILCIAGHLRVDPAAEFARIRQSIALLESHVFQNGSITRPTSVVHTGSVTVVSPLTQKPTAHLPAPVIATQGSTPTKDIARGSYSPNSADAKADSVPGLLGQSDHGGFFAGPTSTLSHLLSAREEVHDGSSPVVVDNLGSTLQSSTPPGAYQGYDEDLISMLPPLHAVDGLIDFYFEYCNWIYRHVNELAFLKNWSRYKAGHGGDRLVLATVCILILLAVRYLPNNHPLLASLPGSTEELATKYYGVMREALDRHHRELRNEGMGKGYSLDLIELLLVRSHYLTFAKEDPEETWAIKGELVNIGTAMGLHKDPGETRFSRFEAERRRWAWWHIILFERWQAFMFGRPLSIASHHYNTRLPADCDPALDNSGRLYQPNIALMKLAAVLGHIMYHAVSFQPVPYSAIEAHDQRLAEWYDDLPEELNLDEFRIARSLASPVTSSVIIRAAYYHIRFTLHRPYVNIPASLGTAVSAASKLITLVGQASPEFLSNTALAVPGHMNWGPFHVFSAAMFFSFQLITHPDQPAASLFRENIKKAITCLEQSQWMPVADKALTILQALAPLYSDGFASEPPQERRRKKNQVLKLVRTLAFPYQDAGSLKGDSSSGSSPAVGVSSQIAFPEDSLPASYESTQKQTQTQIPTSSLRWTPTDADSGSISHGVHSQHPNQLSHHTPHPPTYNNMGYDMGIHQQVPTNITHHAGEFYVQPATDEGNMWGASVGFGLSEWAQFLDVMQRPDDRMRPGMSGAGK</sequence>